<dbReference type="PANTHER" id="PTHR21708:SF25">
    <property type="entry name" value="PROTEIN PAM1-RELATED"/>
    <property type="match status" value="1"/>
</dbReference>
<reference evidence="3" key="1">
    <citation type="submission" date="2020-03" db="EMBL/GenBank/DDBJ databases">
        <title>FDA dAtabase for Regulatory Grade micrObial Sequences (FDA-ARGOS): Supporting development and validation of Infectious Disease Dx tests.</title>
        <authorList>
            <person name="Campos J."/>
            <person name="Goldberg B."/>
            <person name="Tallon L."/>
            <person name="Sadzewicz L."/>
            <person name="Vavikolanu K."/>
            <person name="Mehta A."/>
            <person name="Aluvathingal J."/>
            <person name="Nadendla S."/>
            <person name="Nandy P."/>
            <person name="Geyer C."/>
            <person name="Yan Y."/>
            <person name="Sichtig H."/>
        </authorList>
    </citation>
    <scope>NUCLEOTIDE SEQUENCE [LARGE SCALE GENOMIC DNA]</scope>
    <source>
        <strain evidence="3">FDAARGOS_652</strain>
    </source>
</reference>
<feature type="compositionally biased region" description="Polar residues" evidence="1">
    <location>
        <begin position="469"/>
        <end position="490"/>
    </location>
</feature>
<feature type="compositionally biased region" description="Polar residues" evidence="1">
    <location>
        <begin position="786"/>
        <end position="807"/>
    </location>
</feature>
<dbReference type="InterPro" id="IPR013328">
    <property type="entry name" value="6PGD_dom2"/>
</dbReference>
<dbReference type="PANTHER" id="PTHR21708">
    <property type="entry name" value="PROBABLE 2-DEHYDROPANTOATE 2-REDUCTASE"/>
    <property type="match status" value="1"/>
</dbReference>
<feature type="compositionally biased region" description="Polar residues" evidence="1">
    <location>
        <begin position="702"/>
        <end position="732"/>
    </location>
</feature>
<feature type="compositionally biased region" description="Polar residues" evidence="1">
    <location>
        <begin position="592"/>
        <end position="604"/>
    </location>
</feature>
<feature type="compositionally biased region" description="Basic residues" evidence="1">
    <location>
        <begin position="903"/>
        <end position="915"/>
    </location>
</feature>
<dbReference type="EMBL" id="JABWAB010000004">
    <property type="protein sequence ID" value="KAF6052702.1"/>
    <property type="molecule type" value="Genomic_DNA"/>
</dbReference>
<feature type="domain" description="Ketopantoate reductase C-terminal" evidence="2">
    <location>
        <begin position="210"/>
        <end position="340"/>
    </location>
</feature>
<dbReference type="SUPFAM" id="SSF48179">
    <property type="entry name" value="6-phosphogluconate dehydrogenase C-terminal domain-like"/>
    <property type="match status" value="1"/>
</dbReference>
<evidence type="ECO:0000256" key="1">
    <source>
        <dbReference type="SAM" id="MobiDB-lite"/>
    </source>
</evidence>
<dbReference type="Proteomes" id="UP000590412">
    <property type="component" value="Unassembled WGS sequence"/>
</dbReference>
<feature type="compositionally biased region" description="Low complexity" evidence="1">
    <location>
        <begin position="610"/>
        <end position="621"/>
    </location>
</feature>
<evidence type="ECO:0000313" key="4">
    <source>
        <dbReference type="Proteomes" id="UP000590412"/>
    </source>
</evidence>
<gene>
    <name evidence="3" type="ORF">FOB60_002958</name>
</gene>
<dbReference type="AlphaFoldDB" id="A0A8X7NKA1"/>
<organism evidence="3 4">
    <name type="scientific">Candida parapsilosis</name>
    <name type="common">Yeast</name>
    <dbReference type="NCBI Taxonomy" id="5480"/>
    <lineage>
        <taxon>Eukaryota</taxon>
        <taxon>Fungi</taxon>
        <taxon>Dikarya</taxon>
        <taxon>Ascomycota</taxon>
        <taxon>Saccharomycotina</taxon>
        <taxon>Pichiomycetes</taxon>
        <taxon>Debaryomycetaceae</taxon>
        <taxon>Candida/Lodderomyces clade</taxon>
        <taxon>Candida</taxon>
    </lineage>
</organism>
<feature type="compositionally biased region" description="Low complexity" evidence="1">
    <location>
        <begin position="667"/>
        <end position="687"/>
    </location>
</feature>
<dbReference type="Pfam" id="PF08546">
    <property type="entry name" value="ApbA_C"/>
    <property type="match status" value="1"/>
</dbReference>
<evidence type="ECO:0000313" key="3">
    <source>
        <dbReference type="EMBL" id="KAF6052702.1"/>
    </source>
</evidence>
<feature type="compositionally biased region" description="Low complexity" evidence="1">
    <location>
        <begin position="808"/>
        <end position="867"/>
    </location>
</feature>
<dbReference type="InterPro" id="IPR051402">
    <property type="entry name" value="KPR-Related"/>
</dbReference>
<sequence>MPEFSLLTDVLIVGSNPNVSFYAWRLYQVKAVELTIVDSQFDKTRPIIWKSTSLGASQYSPHEAYSSIQELPSHKRYDVVILNCNSLQDFQTTCSGLGKIIHDKSIILVESTGYINLEPFVTASFPKATASSLLVMSIMNESDVRKTSRNTLVHQVRNKDSRIYFGTTTGGSSKLTSHPSYQKMYKLLQYVQENSNGAISLLKSSNPKEFMTYQWKLALPRIVFDPVLILFEIEYPDLLKNQILSKPLITGLINELFKLIKKMDCKLVKGFENEANLLDSWSKYYPSIKTNDHYVNSPKLFYNFYHKLDLELDLLLLQPILLGDDNGIRTPYLENLYSIMCQYNKINHKSSIFFKRKITDEPASDRLITAKQLEEEIATKTQKHQELEKSIKDFEVSKISIDNDVRKQQQFLKGLEQQIIDTETRLSNLSYEFEKKSRSLESEHEAKFRSLNQQYNERLRDLESSFAKQKLNNNSPPLSIPMQQPTPSQDDQTKPNGYRESVMSQDGLADFKHIIQYNDVVPNGTTDTPKLEPPMQPSHGQSSENFVDAGSGSGGDLPPHILQKELELKSREEALRAREERNGSVGGFPPQRNGQYPPQSQYQPNGYAPQQQQHSHQHQSSYYNQPGYFNGPPNGYSDQQPPHGLPSGGMPPNQFPPNLKSNGSMTNMNGYPQQSQQQPMQPQYSGYNQAPRRLNSMPGGINNFQDFQQQPPSHHQYNPQQPHYGNSPSFNNAAPIDPFIEHRFKTTKKSGNRRSQMPMMGNIDGLDMGGRGGMPLPGAGRKSMVHQFNSSALPPTQQARRSSSNPILLNSQPSQSQSQQHLQPPAQQQSQSNNQESSASQSNGFLHPPNMYSSSSSTNTNDTPKTSGDNDQVKLQVPVVLDYNQNAKPLGGIAESNKEGGDKHKKKKKGLFGRK</sequence>
<feature type="region of interest" description="Disordered" evidence="1">
    <location>
        <begin position="520"/>
        <end position="560"/>
    </location>
</feature>
<proteinExistence type="predicted"/>
<dbReference type="InterPro" id="IPR008927">
    <property type="entry name" value="6-PGluconate_DH-like_C_sf"/>
</dbReference>
<name>A0A8X7NKA1_CANPA</name>
<dbReference type="InterPro" id="IPR013752">
    <property type="entry name" value="KPA_reductase"/>
</dbReference>
<comment type="caution">
    <text evidence="3">The sequence shown here is derived from an EMBL/GenBank/DDBJ whole genome shotgun (WGS) entry which is preliminary data.</text>
</comment>
<evidence type="ECO:0000259" key="2">
    <source>
        <dbReference type="Pfam" id="PF08546"/>
    </source>
</evidence>
<feature type="region of interest" description="Disordered" evidence="1">
    <location>
        <begin position="576"/>
        <end position="915"/>
    </location>
</feature>
<dbReference type="Gene3D" id="1.10.1040.10">
    <property type="entry name" value="N-(1-d-carboxylethyl)-l-norvaline Dehydrogenase, domain 2"/>
    <property type="match status" value="1"/>
</dbReference>
<feature type="region of interest" description="Disordered" evidence="1">
    <location>
        <begin position="469"/>
        <end position="500"/>
    </location>
</feature>
<accession>A0A8X7NKA1</accession>
<dbReference type="GO" id="GO:0005737">
    <property type="term" value="C:cytoplasm"/>
    <property type="evidence" value="ECO:0007669"/>
    <property type="project" value="TreeGrafter"/>
</dbReference>
<protein>
    <recommendedName>
        <fullName evidence="2">Ketopantoate reductase C-terminal domain-containing protein</fullName>
    </recommendedName>
</protein>